<dbReference type="Proteomes" id="UP000837857">
    <property type="component" value="Chromosome 27"/>
</dbReference>
<dbReference type="InterPro" id="IPR018979">
    <property type="entry name" value="FERM_N"/>
</dbReference>
<dbReference type="InterPro" id="IPR035963">
    <property type="entry name" value="FERM_2"/>
</dbReference>
<evidence type="ECO:0000256" key="2">
    <source>
        <dbReference type="ARBA" id="ARBA00008376"/>
    </source>
</evidence>
<dbReference type="EMBL" id="OW152839">
    <property type="protein sequence ID" value="CAH2060389.1"/>
    <property type="molecule type" value="Genomic_DNA"/>
</dbReference>
<dbReference type="CDD" id="cd17090">
    <property type="entry name" value="FERM_F1_TLN"/>
    <property type="match status" value="1"/>
</dbReference>
<keyword evidence="4" id="KW-0175">Coiled coil</keyword>
<comment type="subcellular location">
    <subcellularLocation>
        <location evidence="1">Cytoplasm</location>
    </subcellularLocation>
</comment>
<dbReference type="Gene3D" id="3.10.20.90">
    <property type="entry name" value="Phosphatidylinositol 3-kinase Catalytic Subunit, Chain A, domain 1"/>
    <property type="match status" value="2"/>
</dbReference>
<dbReference type="PANTHER" id="PTHR19981">
    <property type="entry name" value="TALIN"/>
    <property type="match status" value="1"/>
</dbReference>
<feature type="coiled-coil region" evidence="4">
    <location>
        <begin position="1215"/>
        <end position="1246"/>
    </location>
</feature>
<dbReference type="PANTHER" id="PTHR19981:SF1">
    <property type="entry name" value="RHEA, ISOFORM B"/>
    <property type="match status" value="1"/>
</dbReference>
<evidence type="ECO:0000313" key="8">
    <source>
        <dbReference type="Proteomes" id="UP000837857"/>
    </source>
</evidence>
<dbReference type="Pfam" id="PF16511">
    <property type="entry name" value="FERM_f0"/>
    <property type="match status" value="1"/>
</dbReference>
<dbReference type="InterPro" id="IPR032425">
    <property type="entry name" value="FERM_f0"/>
</dbReference>
<feature type="region of interest" description="Disordered" evidence="5">
    <location>
        <begin position="136"/>
        <end position="163"/>
    </location>
</feature>
<dbReference type="Gene3D" id="1.20.1420.10">
    <property type="entry name" value="Talin, central domain"/>
    <property type="match status" value="1"/>
</dbReference>
<evidence type="ECO:0000256" key="1">
    <source>
        <dbReference type="ARBA" id="ARBA00004496"/>
    </source>
</evidence>
<reference evidence="7" key="1">
    <citation type="submission" date="2022-03" db="EMBL/GenBank/DDBJ databases">
        <authorList>
            <person name="Martin H S."/>
        </authorList>
    </citation>
    <scope>NUCLEOTIDE SEQUENCE</scope>
</reference>
<evidence type="ECO:0000256" key="5">
    <source>
        <dbReference type="SAM" id="MobiDB-lite"/>
    </source>
</evidence>
<evidence type="ECO:0000256" key="4">
    <source>
        <dbReference type="SAM" id="Coils"/>
    </source>
</evidence>
<dbReference type="CDD" id="cd10569">
    <property type="entry name" value="FERM_C_Talin"/>
    <property type="match status" value="1"/>
</dbReference>
<dbReference type="SUPFAM" id="SSF109885">
    <property type="entry name" value="I/LWEQ domain"/>
    <property type="match status" value="1"/>
</dbReference>
<dbReference type="InterPro" id="IPR000299">
    <property type="entry name" value="FERM_domain"/>
</dbReference>
<dbReference type="CDD" id="cd14473">
    <property type="entry name" value="FERM_B-lobe"/>
    <property type="match status" value="1"/>
</dbReference>
<dbReference type="InterPro" id="IPR036723">
    <property type="entry name" value="Alpha-catenin/vinculin-like_sf"/>
</dbReference>
<dbReference type="SUPFAM" id="SSF47031">
    <property type="entry name" value="Second domain of FERM"/>
    <property type="match status" value="1"/>
</dbReference>
<gene>
    <name evidence="7" type="ORF">IPOD504_LOCUS11038</name>
</gene>
<dbReference type="Gene3D" id="1.20.120.810">
    <property type="entry name" value="Vinculin, Vh2 four-helix bundle"/>
    <property type="match status" value="1"/>
</dbReference>
<dbReference type="InterPro" id="IPR019749">
    <property type="entry name" value="Band_41_domain"/>
</dbReference>
<evidence type="ECO:0000256" key="3">
    <source>
        <dbReference type="ARBA" id="ARBA00022490"/>
    </source>
</evidence>
<evidence type="ECO:0000259" key="6">
    <source>
        <dbReference type="PROSITE" id="PS50057"/>
    </source>
</evidence>
<accession>A0ABN8IKH3</accession>
<dbReference type="InterPro" id="IPR036476">
    <property type="entry name" value="Talin_cent_sf"/>
</dbReference>
<feature type="coiled-coil region" evidence="4">
    <location>
        <begin position="1947"/>
        <end position="1974"/>
    </location>
</feature>
<dbReference type="Gene3D" id="1.20.120.230">
    <property type="entry name" value="Alpha-catenin/vinculin-like"/>
    <property type="match status" value="4"/>
</dbReference>
<protein>
    <recommendedName>
        <fullName evidence="6">FERM domain-containing protein</fullName>
    </recommendedName>
</protein>
<dbReference type="Gene3D" id="1.20.80.10">
    <property type="match status" value="1"/>
</dbReference>
<dbReference type="Gene3D" id="2.30.29.30">
    <property type="entry name" value="Pleckstrin-homology domain (PH domain)/Phosphotyrosine-binding domain (PTB)"/>
    <property type="match status" value="1"/>
</dbReference>
<proteinExistence type="inferred from homology"/>
<dbReference type="Pfam" id="PF01044">
    <property type="entry name" value="Vinculin"/>
    <property type="match status" value="1"/>
</dbReference>
<organism evidence="7 8">
    <name type="scientific">Iphiclides podalirius</name>
    <name type="common">scarce swallowtail</name>
    <dbReference type="NCBI Taxonomy" id="110791"/>
    <lineage>
        <taxon>Eukaryota</taxon>
        <taxon>Metazoa</taxon>
        <taxon>Ecdysozoa</taxon>
        <taxon>Arthropoda</taxon>
        <taxon>Hexapoda</taxon>
        <taxon>Insecta</taxon>
        <taxon>Pterygota</taxon>
        <taxon>Neoptera</taxon>
        <taxon>Endopterygota</taxon>
        <taxon>Lepidoptera</taxon>
        <taxon>Glossata</taxon>
        <taxon>Ditrysia</taxon>
        <taxon>Papilionoidea</taxon>
        <taxon>Papilionidae</taxon>
        <taxon>Papilioninae</taxon>
        <taxon>Iphiclides</taxon>
    </lineage>
</organism>
<dbReference type="InterPro" id="IPR035964">
    <property type="entry name" value="I/LWEQ_dom_sf"/>
</dbReference>
<dbReference type="InterPro" id="IPR019748">
    <property type="entry name" value="FERM_central"/>
</dbReference>
<name>A0ABN8IKH3_9NEOP</name>
<dbReference type="InterPro" id="IPR011993">
    <property type="entry name" value="PH-like_dom_sf"/>
</dbReference>
<dbReference type="SMART" id="SM00295">
    <property type="entry name" value="B41"/>
    <property type="match status" value="1"/>
</dbReference>
<feature type="domain" description="FERM" evidence="6">
    <location>
        <begin position="87"/>
        <end position="411"/>
    </location>
</feature>
<dbReference type="SMART" id="SM01244">
    <property type="entry name" value="IRS"/>
    <property type="match status" value="1"/>
</dbReference>
<sequence>MAPLSLKIVHGGGAITRTLLFDSTMRVSEAHDIVREKVLLDGPGKDYGLFLTSADDELSGVWLEGYRTLDYYMLRDGDSLQYLCRTRNLRIRMLDGTEKTMQIDESKSVSELMVVICNKIGITNHEEYGLCFEEEEKQTQEEKPATGTLTLRRKQPTREKDAKLEQLSKKLKTDDNVEWLAQHKTLREIGVDPKERLLLKRRLFYSDRNVDSRDPVQLNLLYVQTRDAILDGRQVVTEAKAIEFAGIQCQVQYGDFQEEKHKPGFIENLKEFLSEQYANSRGVERKVLKEFSRHHGLSPLEAKHLYTKTARELPTYGVTFFLVKEQQKGKKKLVPRLLGINAESILRLDEVTKEILQVWMLTQVKTFRAGKETFTLDFGDYSDKEYTVKTNEAHRIRDILQGYIDIIHRSVATPFNVVPDEGQAICEENVQSSKGQIIETVGPKKLIKHSYIGPSNLVPLAQGCEATQGTQIVTVNQMLVTKPGVVRRRGVAGGAGERGVNSTEYLKKLNRVNSNAMETVEFLTDPNNQRAQKVSKVTALATIIEEEMNSIIEGIHRSVEKDNEEVRKKLLSELDELCANFNVLLNTSKRDDFGSPESLTTSQETAEKIVVLCTGMFCALDPGIKRRSRILKRSHQSFIADEKTEATLRRASFLAAASHACKAVDKAKEGLDTMFEGSVPEVHEIQNLEREARKKVGKLNAAVAILLSAQADPDNLDYTAAITSMTTIDELLPELIQDAKALGSGKDERSRLSLLSRIRSLCDAAHSICALTGEEDKERLQELAYRYAKSADKLIFTFGRGTVADKENEILDLARDIGDKTSMLLMKTHELINLAQSDPRADELDRAGARCADDSRILLACAQLTASSIDESHCQSAMTAAAESLTSSAQHLTATWKPLVEEPGRRMYEHSLSDLTTDLMKALDRLRNAYADLSSEGVRPAEDRAKIGDDVKQKERMKFLATMTTASNNIADAQMELDKPMKEEIDGQRAKELQRLLAQRLAQLNSAIASLICATADRQNPDYKTAEQAIAIVSDLMPALVRDLKAMSTTNDEKAGRALLNDARALCEATRDLCAVNESGNIQDENDAASKFARFSSKLSYVFTPRVDPRKGNMIIELSKTCCEKASQLLTHVNQLVDEEGATGDAGEEGAALLDERGAALVDVVQALLTAAQITAPSFGDPRCQSTMLTAADDVSSSCQELAAIWCPLVKNPTRATLQQNLDSSRKELEASLNNLRDACKDLDVSDRNNTYTDQFNDEIRERTSTENNTTKAKSKEIIRDLKWVGNSCTGVFNIASEICDGAKQLASSLGEDGEHIGDCGERLLDTAQALYATVAKVMQSCGDPPDLFSIVAAAEAVSSSSMELATAYGPVDQDAAHAEIVGKIVHGRELLASSLKEIENACLEMIDVSKTPQDADETTAAWLTQIQSMSETKRALEQMYEELDTPMTGRTPEVKISELERDAVRRLGCLDSAVATVVRAYSAKRPDYDGAEKATKSILEVMPLIITDVKLLSANQDEEHRRNAMGELKTLHSATLALVDAVENENDKDLKEAQSAYAVASQKLNATIAPTADIRKTKQIQSLSLVARERASELLGDLEAVLKSRSSDDLDPSLDKVVDAMRNFLNTAQILPIHIEINIKHSKNTADTASDVSCKFELLSSAENLEECCKELSSSWRQLESNPMRRQLEARLRDLDAAISALKAAYHGPDETNSDEDRLKFIATLSAAKNNVQSAHELINKPSATLPLMTGADLQRLLAQRLAQLNSAIASLIQSADHENLNYVEADKASKAIAKLLPAIIRDSNALTNDDASGRDLMSKLRSLCDATRELCLEAELGQAKRANDSISKFVDASNKLRYVFNPRADAKRENVVMELCKEINNRASSLKSPALVDAAQGLLTVAQITACSIEDPNCQSTLLSSVNEMLSLSRQLDNASSSPLPDTLKKKMNQERSKLEDALNEIKAVCKDASDATLRPVKPPVPKRMSSTEVDQGQLLAEKQHLAQSVDEAIRSIQNVENEITKISVDGAEIISPEAIQVASEQLERKLSLASVAVSHLVYCNDPRKMNYKVAAKSAKSLSELFPTVVKEVRQLNSSDIKRSKTILDNTVLLCEATRALCSTAKNDSERLNEVAVDYANSSAKLLYSIGTGADPNQEKEVLARAKAVGDCAWRLATEGASSAQLLAADDARDLCAGGSRCADAAGKLLYVAKLVAPSIQYPESQNILLTAADQLSTRVKHFSSILTPLKSHPEHSNHLDDLENEGQSLEKLLNDLKADVKDKKLVKRKNVEVLTIENTPMRQLANEILNNYKAYVESPTLDMEGRRRYAQDADRLAAAVEELDVADAVCRKSPQDVNTLRRLENATQDLQHTLLHRRGDQSNVVDLMDFVKDVISNVAAVSKSADDYSRQHAGVQIQSIKVECNKMSAGAMKLTEPAAEEATLNEDLFRIETFAQDCHKAVSLVDSAARSLPDVMSRRELQLKAQRLTDSVNLLRFAAKSALATANSAALDETLADLTEMEKRLGDLLKPIPGVKQPQHIKERSPAAQRLRLSASSLRRAQDVAPALAGYVTEQRACADLNDPRHKRILEEHLRRRLLLASKLFKSWKTSNQSDSSEEKQEGKAIDNGYVRRLLFPPKVGLIGNNKSELTKRYHQAKGKFDSIIGGIASNVDKPEKLCTSIHATADVAIELDNIARALGNTEEHMQSVRIEESARHMRFATVKLLKDADQLSKEPNSMLKRRKLLDAIRSLNDAINNLSRAADSAYSGDESIGNLRLQQNLLQTLHPTCSLSYAECLDTLQSQADVITNIWDDVGRSVSLKQLPSAASQAADCAMHCAYLISISDKYKETAKGGLLDVSAIIKAIESIQDNCVRVICSGDMNQAKDIEAELSEKARQIQDAVAESKGKIDLDVERELLEVADEVDTAMSEYRESVHIPNSDATRTSTYALRLSDAAAALKAQCLRPELTPTAAQPAPDTIAACDLLISNARELLSKTAELIDGRKTIEKGAASRATFDASKASVVQAFDTLLSNVTEHGRLAGLLESSQIEEEEQEIRNKSYIATQMDLATKWLKSPTFSEAAKSSGIEGIKNVVKVAKETVEDLKDLDNEEMRQVIEEVEKLSEEVSSKCNKEKSRILMERLLELRKMMGRVLVARVVEEFLEGDAQIDDLDLMLDHDKEAHLAKRHRVLERSARAVRTARLAATSATAATALSLIRTTAQVELLAPSLVKAIEERIQSPNKQEIIENYKALMTEYANTMSIVQSLCDQSIDPVDFVQAAGETMHRLYEESRALQDPLKCTHTDVVTRLGRRAVEAALGSRQARADPELRRALALAQSRLADSASRTRQRDWRQVAAEILQTTSEVESALSGENIFQKEHDPNQPIFAAALDLHAAVREWSAKDNEIVAVAKRMAVLMARLSNYMNHDKKREVIASSKSIVKASSEVAALARALALECSDRRIRANLLQLCDRIPTISGQLKMLTTVKGSSLGQQGNQEDKEAINMLVGNAQNLMQSIQEVVAAAAAASVKIMSQRGARIRWVRKNYYNY</sequence>
<comment type="similarity">
    <text evidence="2">Belongs to the vinculin/alpha-catenin family.</text>
</comment>
<dbReference type="Pfam" id="PF09379">
    <property type="entry name" value="FERM_N"/>
    <property type="match status" value="1"/>
</dbReference>
<dbReference type="InterPro" id="IPR014352">
    <property type="entry name" value="FERM/acyl-CoA-bd_prot_sf"/>
</dbReference>
<dbReference type="PROSITE" id="PS50057">
    <property type="entry name" value="FERM_3"/>
    <property type="match status" value="1"/>
</dbReference>
<keyword evidence="3" id="KW-0963">Cytoplasm</keyword>
<dbReference type="SUPFAM" id="SSF109880">
    <property type="entry name" value="A middle domain of Talin 1"/>
    <property type="match status" value="2"/>
</dbReference>
<dbReference type="InterPro" id="IPR006077">
    <property type="entry name" value="Vinculin/catenin"/>
</dbReference>
<dbReference type="Pfam" id="PF00373">
    <property type="entry name" value="FERM_M"/>
    <property type="match status" value="1"/>
</dbReference>
<feature type="coiled-coil region" evidence="4">
    <location>
        <begin position="3088"/>
        <end position="3133"/>
    </location>
</feature>
<feature type="non-terminal residue" evidence="7">
    <location>
        <position position="1"/>
    </location>
</feature>
<keyword evidence="8" id="KW-1185">Reference proteome</keyword>
<dbReference type="SUPFAM" id="SSF47220">
    <property type="entry name" value="alpha-catenin/vinculin-like"/>
    <property type="match status" value="2"/>
</dbReference>
<evidence type="ECO:0000313" key="7">
    <source>
        <dbReference type="EMBL" id="CAH2060389.1"/>
    </source>
</evidence>
<dbReference type="SUPFAM" id="SSF50729">
    <property type="entry name" value="PH domain-like"/>
    <property type="match status" value="1"/>
</dbReference>
<feature type="coiled-coil region" evidence="4">
    <location>
        <begin position="2001"/>
        <end position="2028"/>
    </location>
</feature>